<dbReference type="InterPro" id="IPR000189">
    <property type="entry name" value="Transglyc_AS"/>
</dbReference>
<dbReference type="Pfam" id="PF01476">
    <property type="entry name" value="LysM"/>
    <property type="match status" value="2"/>
</dbReference>
<dbReference type="GO" id="GO:0000270">
    <property type="term" value="P:peptidoglycan metabolic process"/>
    <property type="evidence" value="ECO:0007669"/>
    <property type="project" value="InterPro"/>
</dbReference>
<evidence type="ECO:0000256" key="2">
    <source>
        <dbReference type="SAM" id="SignalP"/>
    </source>
</evidence>
<proteinExistence type="inferred from homology"/>
<evidence type="ECO:0000313" key="4">
    <source>
        <dbReference type="EMBL" id="RAJ14178.1"/>
    </source>
</evidence>
<dbReference type="SUPFAM" id="SSF54106">
    <property type="entry name" value="LysM domain"/>
    <property type="match status" value="2"/>
</dbReference>
<evidence type="ECO:0000313" key="5">
    <source>
        <dbReference type="Proteomes" id="UP000249696"/>
    </source>
</evidence>
<reference evidence="4 5" key="1">
    <citation type="submission" date="2018-06" db="EMBL/GenBank/DDBJ databases">
        <title>Genomic Encyclopedia of Archaeal and Bacterial Type Strains, Phase II (KMG-II): from individual species to whole genera.</title>
        <authorList>
            <person name="Goeker M."/>
        </authorList>
    </citation>
    <scope>NUCLEOTIDE SEQUENCE [LARGE SCALE GENOMIC DNA]</scope>
    <source>
        <strain evidence="4 5">DSM 23522</strain>
    </source>
</reference>
<dbReference type="PROSITE" id="PS00922">
    <property type="entry name" value="TRANSGLYCOSYLASE"/>
    <property type="match status" value="1"/>
</dbReference>
<dbReference type="SUPFAM" id="SSF53955">
    <property type="entry name" value="Lysozyme-like"/>
    <property type="match status" value="1"/>
</dbReference>
<gene>
    <name evidence="4" type="ORF">LV92_01297</name>
</gene>
<sequence>MNTSRYIVLGVLSMGFFVTGVAQELDSIPTARQGLNVIKAQEIPADTTAMDMEGVEQMETMEAKDDIQDNPLLLVKGQKKYALKDRPETAKFDSLWMKELYDSSSLFDSIYQDITALEIDSVYHFNVDTDTLKARLKILNQKTPFNIVYNPSLENVIRYFLTRKRDMMSRMLTISQFYFPLFEQELDNQNVPLELKYLAIVESALNPRARSRVGATGLWQFMYGTGKMYDLDVSSYVDERSDPINSTKAASLYLKKLHDIFNDWDLALAAYNSGPGNVNKAIRRSGGYKNYWNIRRNLPRETAGYVPAFLATMYIFEYAEEHGFTRQVTDRPYFETDTIHVKSTITFNQISELVDVSEEELIFLNPAYKLKVIPYVKDKNYALRLPVDALGKFVANEEAIYAHVENQLESKEEPLPQIVQSKDQITYKVRSGDFLGKIAERYGVGVSQIKNWNGLRSNNLRIGQRLTIYPRKIPASISSVNTSKSSTNSVVAAGTKVHTVKSGDSLWTISKKYPGISIDNLRKWNGISGNDIKPGTKLKLCDCSS</sequence>
<dbReference type="SMART" id="SM00257">
    <property type="entry name" value="LysM"/>
    <property type="match status" value="2"/>
</dbReference>
<dbReference type="InterPro" id="IPR036779">
    <property type="entry name" value="LysM_dom_sf"/>
</dbReference>
<feature type="chain" id="PRO_5016398062" evidence="2">
    <location>
        <begin position="23"/>
        <end position="545"/>
    </location>
</feature>
<dbReference type="GO" id="GO:0016020">
    <property type="term" value="C:membrane"/>
    <property type="evidence" value="ECO:0007669"/>
    <property type="project" value="InterPro"/>
</dbReference>
<dbReference type="InterPro" id="IPR018392">
    <property type="entry name" value="LysM"/>
</dbReference>
<dbReference type="CDD" id="cd16894">
    <property type="entry name" value="MltD-like"/>
    <property type="match status" value="1"/>
</dbReference>
<dbReference type="EMBL" id="QLLN01000002">
    <property type="protein sequence ID" value="RAJ14178.1"/>
    <property type="molecule type" value="Genomic_DNA"/>
</dbReference>
<keyword evidence="2" id="KW-0732">Signal</keyword>
<dbReference type="InterPro" id="IPR023346">
    <property type="entry name" value="Lysozyme-like_dom_sf"/>
</dbReference>
<organism evidence="4 5">
    <name type="scientific">Arenibacter echinorum</name>
    <dbReference type="NCBI Taxonomy" id="440515"/>
    <lineage>
        <taxon>Bacteria</taxon>
        <taxon>Pseudomonadati</taxon>
        <taxon>Bacteroidota</taxon>
        <taxon>Flavobacteriia</taxon>
        <taxon>Flavobacteriales</taxon>
        <taxon>Flavobacteriaceae</taxon>
        <taxon>Arenibacter</taxon>
    </lineage>
</organism>
<dbReference type="PROSITE" id="PS51782">
    <property type="entry name" value="LYSM"/>
    <property type="match status" value="2"/>
</dbReference>
<dbReference type="PANTHER" id="PTHR33734">
    <property type="entry name" value="LYSM DOMAIN-CONTAINING GPI-ANCHORED PROTEIN 2"/>
    <property type="match status" value="1"/>
</dbReference>
<dbReference type="Proteomes" id="UP000249696">
    <property type="component" value="Unassembled WGS sequence"/>
</dbReference>
<accession>A0A327RD85</accession>
<dbReference type="GO" id="GO:0008932">
    <property type="term" value="F:lytic endotransglycosylase activity"/>
    <property type="evidence" value="ECO:0007669"/>
    <property type="project" value="TreeGrafter"/>
</dbReference>
<dbReference type="Gene3D" id="1.10.530.10">
    <property type="match status" value="1"/>
</dbReference>
<dbReference type="InterPro" id="IPR008258">
    <property type="entry name" value="Transglycosylase_SLT_dom_1"/>
</dbReference>
<comment type="caution">
    <text evidence="4">The sequence shown here is derived from an EMBL/GenBank/DDBJ whole genome shotgun (WGS) entry which is preliminary data.</text>
</comment>
<name>A0A327RD85_9FLAO</name>
<feature type="signal peptide" evidence="2">
    <location>
        <begin position="1"/>
        <end position="22"/>
    </location>
</feature>
<dbReference type="PANTHER" id="PTHR33734:SF22">
    <property type="entry name" value="MEMBRANE-BOUND LYTIC MUREIN TRANSGLYCOSYLASE D"/>
    <property type="match status" value="1"/>
</dbReference>
<keyword evidence="5" id="KW-1185">Reference proteome</keyword>
<protein>
    <submittedName>
        <fullName evidence="4">Membrane-bound lytic murein transglycosylase D</fullName>
    </submittedName>
</protein>
<comment type="similarity">
    <text evidence="1">Belongs to the transglycosylase Slt family.</text>
</comment>
<dbReference type="Pfam" id="PF01464">
    <property type="entry name" value="SLT"/>
    <property type="match status" value="1"/>
</dbReference>
<evidence type="ECO:0000259" key="3">
    <source>
        <dbReference type="PROSITE" id="PS51782"/>
    </source>
</evidence>
<dbReference type="CDD" id="cd00118">
    <property type="entry name" value="LysM"/>
    <property type="match status" value="2"/>
</dbReference>
<feature type="domain" description="LysM" evidence="3">
    <location>
        <begin position="496"/>
        <end position="540"/>
    </location>
</feature>
<dbReference type="Gene3D" id="3.10.350.10">
    <property type="entry name" value="LysM domain"/>
    <property type="match status" value="2"/>
</dbReference>
<dbReference type="AlphaFoldDB" id="A0A327RD85"/>
<evidence type="ECO:0000256" key="1">
    <source>
        <dbReference type="ARBA" id="ARBA00007734"/>
    </source>
</evidence>
<feature type="domain" description="LysM" evidence="3">
    <location>
        <begin position="425"/>
        <end position="468"/>
    </location>
</feature>
<dbReference type="RefSeq" id="WP_245946281.1">
    <property type="nucleotide sequence ID" value="NZ_QLLN01000002.1"/>
</dbReference>